<comment type="subcellular location">
    <subcellularLocation>
        <location evidence="1">Nucleus</location>
    </subcellularLocation>
</comment>
<dbReference type="InterPro" id="IPR021717">
    <property type="entry name" value="Nucleoporin_Nup160"/>
</dbReference>
<evidence type="ECO:0000259" key="5">
    <source>
        <dbReference type="Pfam" id="PF22114"/>
    </source>
</evidence>
<organism evidence="6 7">
    <name type="scientific">Naumovozyma dairenensis (strain ATCC 10597 / BCRC 20456 / CBS 421 / NBRC 0211 / NRRL Y-12639)</name>
    <name type="common">Saccharomyces dairenensis</name>
    <dbReference type="NCBI Taxonomy" id="1071378"/>
    <lineage>
        <taxon>Eukaryota</taxon>
        <taxon>Fungi</taxon>
        <taxon>Dikarya</taxon>
        <taxon>Ascomycota</taxon>
        <taxon>Saccharomycotina</taxon>
        <taxon>Saccharomycetes</taxon>
        <taxon>Saccharomycetales</taxon>
        <taxon>Saccharomycetaceae</taxon>
        <taxon>Naumovozyma</taxon>
    </lineage>
</organism>
<dbReference type="EMBL" id="HE580268">
    <property type="protein sequence ID" value="CCD23177.1"/>
    <property type="molecule type" value="Genomic_DNA"/>
</dbReference>
<dbReference type="GO" id="GO:0006606">
    <property type="term" value="P:protein import into nucleus"/>
    <property type="evidence" value="ECO:0007669"/>
    <property type="project" value="EnsemblFungi"/>
</dbReference>
<evidence type="ECO:0000259" key="4">
    <source>
        <dbReference type="Pfam" id="PF11715"/>
    </source>
</evidence>
<proteinExistence type="predicted"/>
<dbReference type="GO" id="GO:0031080">
    <property type="term" value="C:nuclear pore outer ring"/>
    <property type="evidence" value="ECO:0007669"/>
    <property type="project" value="EnsemblFungi"/>
</dbReference>
<evidence type="ECO:0000256" key="1">
    <source>
        <dbReference type="ARBA" id="ARBA00004123"/>
    </source>
</evidence>
<dbReference type="STRING" id="1071378.G0W5W6"/>
<dbReference type="GO" id="GO:0045944">
    <property type="term" value="P:positive regulation of transcription by RNA polymerase II"/>
    <property type="evidence" value="ECO:0007669"/>
    <property type="project" value="EnsemblFungi"/>
</dbReference>
<dbReference type="OrthoDB" id="67716at2759"/>
<dbReference type="InterPro" id="IPR055090">
    <property type="entry name" value="NUP120_helical_saccharomycetes"/>
</dbReference>
<sequence>MSYLSKIDVDLTQFNDQYTKPHVVNLFLDGQHSVTELNTTNTLSYFLENDYSNTIRLSNGECICYQLSIDYKKLTIYRLTDPINGKTICIHFPDPIMNSHHHMLTVLETDNSIDDPSLMINTILTNGIYLTIKLPIDYLITNSSNDINISNYEWFNIQRPYDFTIRSPHMLMTISEKLSVICLDDGGLLGLVSTQDDGKELQPILFNDNSYLKSVATLLFRRNKDNITSSKAISYIVFEQKFLIILTQSCHLKIWNLSTFILVQNYELPKDFQQQNTTIRGYDLIGSYLSIFNNNLAIFLPFENGMFQLGNLLFDSNGNLSYTPMTTLETNLPTSSIWSLCDMKLLRPFNLSISSSYLNLVLLWKSGSLSKLQILNITDNTFKNYQWIEATNKSLSDIQSELLQDIDSTDPATTYFNLKARYSMNLFQKAEQILNENNMTIIHNDLTSNHEYLTNLETILRDLKIKCDEASSLTIYNDDIIMINCLQRYNHSVYKINSSLEHVFYNINSRLGQKNSDILRYWKILNEFSSLFSKETLSTVSEKFINIVTNGSMKSVTSLQENFNEIFQLTIKPQLLDTATINTLFQDLNSIDIVSLLNDLINNYIIISSQQHHNLVNAIQKDRFSMTVCMSSLQQSIIIQKKIIFEILLSFIALDFDFKNLQNQLNDFLKLYYNQNLFLQLYKQDKFLLMNDINYSDTIIITTASEEFNFGIKLQGYSDLDNYLEYVTNRIYNFPIEENPLFFKFFEMYVIKDKTRTNNIISSTSESFLKYVHLPFYIHNNETYEFMLAMDFFICGDYKQSFEFFQKHEYTSLKDAPLPQTLRLICENEAQSTIWSPLIYSFKEAYKYPLYQFELAKLFSKRNSMEFALRAIKKSIEYSMQNVELNVPSDFTVEQYKLHLDLLIHFNMFNEVLDVLRLSHDILSTSIRTRYYKELLDDNSKTAKFFSTLLNSCQNGKDGLYLPPADYKIVDQIFLSYLSSKNWIDYKKLYGFRMANKQERAAAEIIFHYLIKLGNDDPQEKRKCYLIIINILSTFEDEYDQWLLSGNSVVTLTELKHELKSLY</sequence>
<dbReference type="PANTHER" id="PTHR21286">
    <property type="entry name" value="NUCLEAR PORE COMPLEX PROTEIN NUP160"/>
    <property type="match status" value="1"/>
</dbReference>
<dbReference type="GeneID" id="11497956"/>
<dbReference type="GO" id="GO:0006302">
    <property type="term" value="P:double-strand break repair"/>
    <property type="evidence" value="ECO:0007669"/>
    <property type="project" value="EnsemblFungi"/>
</dbReference>
<dbReference type="HOGENOM" id="CLU_294409_0_0_1"/>
<dbReference type="KEGG" id="ndi:NDAI_0B01430"/>
<keyword evidence="3" id="KW-0539">Nucleus</keyword>
<dbReference type="GO" id="GO:0017056">
    <property type="term" value="F:structural constituent of nuclear pore"/>
    <property type="evidence" value="ECO:0007669"/>
    <property type="project" value="EnsemblFungi"/>
</dbReference>
<feature type="domain" description="Nucleoporin NUP120 helical" evidence="5">
    <location>
        <begin position="522"/>
        <end position="715"/>
    </location>
</feature>
<evidence type="ECO:0000313" key="6">
    <source>
        <dbReference type="EMBL" id="CCD23177.1"/>
    </source>
</evidence>
<keyword evidence="7" id="KW-1185">Reference proteome</keyword>
<gene>
    <name evidence="6" type="primary">NDAI0B01430</name>
    <name evidence="6" type="ordered locus">NDAI_0B01430</name>
</gene>
<evidence type="ECO:0000313" key="7">
    <source>
        <dbReference type="Proteomes" id="UP000000689"/>
    </source>
</evidence>
<evidence type="ECO:0000256" key="3">
    <source>
        <dbReference type="ARBA" id="ARBA00023242"/>
    </source>
</evidence>
<dbReference type="GO" id="GO:0000973">
    <property type="term" value="P:post-transcriptional tethering of RNA polymerase II gene DNA at nuclear periphery"/>
    <property type="evidence" value="ECO:0007669"/>
    <property type="project" value="EnsemblFungi"/>
</dbReference>
<dbReference type="eggNOG" id="ENOG502QQWQ">
    <property type="taxonomic scope" value="Eukaryota"/>
</dbReference>
<dbReference type="GO" id="GO:0006611">
    <property type="term" value="P:protein export from nucleus"/>
    <property type="evidence" value="ECO:0007669"/>
    <property type="project" value="EnsemblFungi"/>
</dbReference>
<dbReference type="Pfam" id="PF22114">
    <property type="entry name" value="NUP120_helical_2"/>
    <property type="match status" value="1"/>
</dbReference>
<dbReference type="Pfam" id="PF11715">
    <property type="entry name" value="Beta-prop_Nup120_160"/>
    <property type="match status" value="1"/>
</dbReference>
<feature type="domain" description="Nucleoporin Nup120/160 beta-propeller" evidence="4">
    <location>
        <begin position="83"/>
        <end position="436"/>
    </location>
</feature>
<dbReference type="GO" id="GO:0034398">
    <property type="term" value="P:telomere tethering at nuclear periphery"/>
    <property type="evidence" value="ECO:0007669"/>
    <property type="project" value="EnsemblFungi"/>
</dbReference>
<evidence type="ECO:0000256" key="2">
    <source>
        <dbReference type="ARBA" id="ARBA00022448"/>
    </source>
</evidence>
<protein>
    <submittedName>
        <fullName evidence="6">Uncharacterized protein</fullName>
    </submittedName>
</protein>
<dbReference type="GO" id="GO:0000781">
    <property type="term" value="C:chromosome, telomeric region"/>
    <property type="evidence" value="ECO:0007669"/>
    <property type="project" value="GOC"/>
</dbReference>
<dbReference type="AlphaFoldDB" id="G0W5W6"/>
<dbReference type="InterPro" id="IPR059141">
    <property type="entry name" value="Beta-prop_Nup120_160"/>
</dbReference>
<dbReference type="OMA" id="ILELYMI"/>
<name>G0W5W6_NAUDC</name>
<reference evidence="6 7" key="1">
    <citation type="journal article" date="2011" name="Proc. Natl. Acad. Sci. U.S.A.">
        <title>Evolutionary erosion of yeast sex chromosomes by mating-type switching accidents.</title>
        <authorList>
            <person name="Gordon J.L."/>
            <person name="Armisen D."/>
            <person name="Proux-Wera E."/>
            <person name="Oheigeartaigh S.S."/>
            <person name="Byrne K.P."/>
            <person name="Wolfe K.H."/>
        </authorList>
    </citation>
    <scope>NUCLEOTIDE SEQUENCE [LARGE SCALE GENOMIC DNA]</scope>
    <source>
        <strain evidence="7">ATCC 10597 / BCRC 20456 / CBS 421 / NBRC 0211 / NRRL Y-12639</strain>
    </source>
</reference>
<keyword evidence="2" id="KW-0813">Transport</keyword>
<dbReference type="Proteomes" id="UP000000689">
    <property type="component" value="Chromosome 2"/>
</dbReference>
<dbReference type="GO" id="GO:0000122">
    <property type="term" value="P:negative regulation of transcription by RNA polymerase II"/>
    <property type="evidence" value="ECO:0007669"/>
    <property type="project" value="EnsemblFungi"/>
</dbReference>
<dbReference type="PANTHER" id="PTHR21286:SF0">
    <property type="entry name" value="NUCLEAR PORE COMPLEX PROTEIN NUP160"/>
    <property type="match status" value="1"/>
</dbReference>
<dbReference type="GO" id="GO:0031509">
    <property type="term" value="P:subtelomeric heterochromatin formation"/>
    <property type="evidence" value="ECO:0007669"/>
    <property type="project" value="EnsemblFungi"/>
</dbReference>
<dbReference type="GO" id="GO:0042802">
    <property type="term" value="F:identical protein binding"/>
    <property type="evidence" value="ECO:0007669"/>
    <property type="project" value="EnsemblFungi"/>
</dbReference>
<accession>G0W5W6</accession>
<dbReference type="GO" id="GO:0000055">
    <property type="term" value="P:ribosomal large subunit export from nucleus"/>
    <property type="evidence" value="ECO:0007669"/>
    <property type="project" value="EnsemblFungi"/>
</dbReference>
<dbReference type="GO" id="GO:0031990">
    <property type="term" value="P:mRNA export from nucleus in response to heat stress"/>
    <property type="evidence" value="ECO:0007669"/>
    <property type="project" value="EnsemblFungi"/>
</dbReference>
<dbReference type="GO" id="GO:0051664">
    <property type="term" value="P:nuclear pore localization"/>
    <property type="evidence" value="ECO:0007669"/>
    <property type="project" value="EnsemblFungi"/>
</dbReference>
<dbReference type="RefSeq" id="XP_003668420.1">
    <property type="nucleotide sequence ID" value="XM_003668372.1"/>
</dbReference>